<evidence type="ECO:0000256" key="7">
    <source>
        <dbReference type="ARBA" id="ARBA00029447"/>
    </source>
</evidence>
<dbReference type="GO" id="GO:0007165">
    <property type="term" value="P:signal transduction"/>
    <property type="evidence" value="ECO:0007669"/>
    <property type="project" value="UniProtKB-KW"/>
</dbReference>
<accession>A0AAU7PLX1</accession>
<dbReference type="AlphaFoldDB" id="A0AAU7PLX1"/>
<keyword evidence="2" id="KW-1003">Cell membrane</keyword>
<dbReference type="Pfam" id="PF00015">
    <property type="entry name" value="MCPsignal"/>
    <property type="match status" value="1"/>
</dbReference>
<comment type="subcellular location">
    <subcellularLocation>
        <location evidence="1">Cell membrane</location>
        <topology evidence="1">Multi-pass membrane protein</topology>
    </subcellularLocation>
</comment>
<dbReference type="CDD" id="cd12912">
    <property type="entry name" value="PDC2_MCP_like"/>
    <property type="match status" value="1"/>
</dbReference>
<dbReference type="Pfam" id="PF00672">
    <property type="entry name" value="HAMP"/>
    <property type="match status" value="1"/>
</dbReference>
<dbReference type="PROSITE" id="PS50885">
    <property type="entry name" value="HAMP"/>
    <property type="match status" value="1"/>
</dbReference>
<comment type="similarity">
    <text evidence="7">Belongs to the methyl-accepting chemotaxis (MCP) protein family.</text>
</comment>
<keyword evidence="8" id="KW-0807">Transducer</keyword>
<proteinExistence type="inferred from homology"/>
<dbReference type="CDD" id="cd12914">
    <property type="entry name" value="PDC1_DGC_like"/>
    <property type="match status" value="1"/>
</dbReference>
<organism evidence="13">
    <name type="scientific">Lacrimispora sp. BS-2</name>
    <dbReference type="NCBI Taxonomy" id="3151850"/>
    <lineage>
        <taxon>Bacteria</taxon>
        <taxon>Bacillati</taxon>
        <taxon>Bacillota</taxon>
        <taxon>Clostridia</taxon>
        <taxon>Lachnospirales</taxon>
        <taxon>Lachnospiraceae</taxon>
        <taxon>Lacrimispora</taxon>
    </lineage>
</organism>
<dbReference type="RefSeq" id="WP_349945140.1">
    <property type="nucleotide sequence ID" value="NZ_CP157940.1"/>
</dbReference>
<evidence type="ECO:0000256" key="9">
    <source>
        <dbReference type="SAM" id="Coils"/>
    </source>
</evidence>
<dbReference type="InterPro" id="IPR033479">
    <property type="entry name" value="dCache_1"/>
</dbReference>
<dbReference type="Pfam" id="PF02743">
    <property type="entry name" value="dCache_1"/>
    <property type="match status" value="1"/>
</dbReference>
<evidence type="ECO:0000256" key="8">
    <source>
        <dbReference type="PROSITE-ProRule" id="PRU00284"/>
    </source>
</evidence>
<dbReference type="GO" id="GO:0006935">
    <property type="term" value="P:chemotaxis"/>
    <property type="evidence" value="ECO:0007669"/>
    <property type="project" value="UniProtKB-KW"/>
</dbReference>
<dbReference type="CDD" id="cd06225">
    <property type="entry name" value="HAMP"/>
    <property type="match status" value="1"/>
</dbReference>
<keyword evidence="5 10" id="KW-1133">Transmembrane helix</keyword>
<keyword evidence="9" id="KW-0175">Coiled coil</keyword>
<evidence type="ECO:0000259" key="11">
    <source>
        <dbReference type="PROSITE" id="PS50111"/>
    </source>
</evidence>
<dbReference type="SUPFAM" id="SSF58104">
    <property type="entry name" value="Methyl-accepting chemotaxis protein (MCP) signaling domain"/>
    <property type="match status" value="1"/>
</dbReference>
<evidence type="ECO:0000259" key="12">
    <source>
        <dbReference type="PROSITE" id="PS50885"/>
    </source>
</evidence>
<dbReference type="GO" id="GO:0005886">
    <property type="term" value="C:plasma membrane"/>
    <property type="evidence" value="ECO:0007669"/>
    <property type="project" value="UniProtKB-SubCell"/>
</dbReference>
<gene>
    <name evidence="13" type="ORF">ABFV83_15670</name>
</gene>
<dbReference type="SMART" id="SM00304">
    <property type="entry name" value="HAMP"/>
    <property type="match status" value="2"/>
</dbReference>
<evidence type="ECO:0000256" key="2">
    <source>
        <dbReference type="ARBA" id="ARBA00022475"/>
    </source>
</evidence>
<evidence type="ECO:0000256" key="1">
    <source>
        <dbReference type="ARBA" id="ARBA00004651"/>
    </source>
</evidence>
<feature type="coiled-coil region" evidence="9">
    <location>
        <begin position="380"/>
        <end position="467"/>
    </location>
</feature>
<dbReference type="SUPFAM" id="SSF103190">
    <property type="entry name" value="Sensory domain-like"/>
    <property type="match status" value="1"/>
</dbReference>
<dbReference type="PANTHER" id="PTHR43531">
    <property type="entry name" value="PROTEIN ICFG"/>
    <property type="match status" value="1"/>
</dbReference>
<evidence type="ECO:0000256" key="3">
    <source>
        <dbReference type="ARBA" id="ARBA00022500"/>
    </source>
</evidence>
<evidence type="ECO:0000313" key="13">
    <source>
        <dbReference type="EMBL" id="XBS53250.1"/>
    </source>
</evidence>
<sequence>MKSIKYKLLLIFTAIILILNIGIGTFTTTAITNQLVRDGHDHLMDMAKQEARYVQARIDGQLAYISSLAQNPILLDENLTFDEKVAFFEEEAKRSGYLAFAFADKEGNATVFNSKHETTNVASREYFQTALSGQASVSDLIISSATGELVTIFSAPVYDQGQLVGIIYGRRDGNTLSEIVSSVSYKQTGYAYMINNQGVTVGHKNTDLVFAQDNDIENMKTDESLRELGELTQKMTSREIGSGEYTYHGVTKIAGYAPIQDTPWIIIFGVEKNDILSSINLLVKTLAFISIAAILIGALITYFVSSSISMPIKTVTIAAQEIAQGKFDVMLSIKSKDEVGQLADAFNLTIKQLVNYQGYIDEICDALQDMSHGDLRIELHKEYAGQFKKLKDNMQALLENLNSTLLQINQSAEQVNSGAEQVANSAQALSQGATEQASSIEELSASLAELTEQIRKSAENAKSAHEKSGFAEKELHGSIDQMKDMITAMNQITLKSSEISKIIKIIDDIAFQTNILALNAAVEAARAGSAGKGFAVVADEVRNLAGKSAEAAKNTTVLIGETIKAVENGSRISSNTAASLEKNVEVTMEAVALIDEIAQTSQEQAMAIVQINQGIDQISSVVQTNAATAEESAAASEELSGQSNVLKELISKFSLTETNYLLYSKNDNVDSDDSFLLNNNMVSVTDGKY</sequence>
<dbReference type="Gene3D" id="1.10.287.950">
    <property type="entry name" value="Methyl-accepting chemotaxis protein"/>
    <property type="match status" value="1"/>
</dbReference>
<keyword evidence="4 10" id="KW-0812">Transmembrane</keyword>
<dbReference type="InterPro" id="IPR051310">
    <property type="entry name" value="MCP_chemotaxis"/>
</dbReference>
<dbReference type="PANTHER" id="PTHR43531:SF11">
    <property type="entry name" value="METHYL-ACCEPTING CHEMOTAXIS PROTEIN 3"/>
    <property type="match status" value="1"/>
</dbReference>
<dbReference type="EMBL" id="CP157940">
    <property type="protein sequence ID" value="XBS53250.1"/>
    <property type="molecule type" value="Genomic_DNA"/>
</dbReference>
<evidence type="ECO:0000256" key="10">
    <source>
        <dbReference type="SAM" id="Phobius"/>
    </source>
</evidence>
<protein>
    <submittedName>
        <fullName evidence="13">Methyl-accepting chemotaxis protein</fullName>
    </submittedName>
</protein>
<feature type="transmembrane region" description="Helical" evidence="10">
    <location>
        <begin position="281"/>
        <end position="304"/>
    </location>
</feature>
<evidence type="ECO:0000256" key="6">
    <source>
        <dbReference type="ARBA" id="ARBA00023136"/>
    </source>
</evidence>
<reference evidence="13" key="1">
    <citation type="submission" date="2024-06" db="EMBL/GenBank/DDBJ databases">
        <title>Lacrimispora cavernae sp. nov., a novel anaerobe isolated from bat guano pile inside a cave.</title>
        <authorList>
            <person name="Miller S.L."/>
            <person name="Lu N."/>
            <person name="King J."/>
            <person name="Sankaranarayanan K."/>
            <person name="Lawson P.A."/>
        </authorList>
    </citation>
    <scope>NUCLEOTIDE SEQUENCE</scope>
    <source>
        <strain evidence="13">BS-2</strain>
    </source>
</reference>
<dbReference type="Gene3D" id="3.30.450.20">
    <property type="entry name" value="PAS domain"/>
    <property type="match status" value="1"/>
</dbReference>
<evidence type="ECO:0000256" key="4">
    <source>
        <dbReference type="ARBA" id="ARBA00022692"/>
    </source>
</evidence>
<dbReference type="InterPro" id="IPR003660">
    <property type="entry name" value="HAMP_dom"/>
</dbReference>
<dbReference type="Pfam" id="PF18947">
    <property type="entry name" value="HAMP_2"/>
    <property type="match status" value="1"/>
</dbReference>
<name>A0AAU7PLX1_9FIRM</name>
<dbReference type="InterPro" id="IPR004089">
    <property type="entry name" value="MCPsignal_dom"/>
</dbReference>
<evidence type="ECO:0000256" key="5">
    <source>
        <dbReference type="ARBA" id="ARBA00022989"/>
    </source>
</evidence>
<feature type="domain" description="Methyl-accepting transducer" evidence="11">
    <location>
        <begin position="411"/>
        <end position="640"/>
    </location>
</feature>
<dbReference type="PROSITE" id="PS50111">
    <property type="entry name" value="CHEMOTAXIS_TRANSDUC_2"/>
    <property type="match status" value="1"/>
</dbReference>
<keyword evidence="3" id="KW-0145">Chemotaxis</keyword>
<dbReference type="Gene3D" id="6.10.340.10">
    <property type="match status" value="1"/>
</dbReference>
<dbReference type="GO" id="GO:0004888">
    <property type="term" value="F:transmembrane signaling receptor activity"/>
    <property type="evidence" value="ECO:0007669"/>
    <property type="project" value="TreeGrafter"/>
</dbReference>
<dbReference type="InterPro" id="IPR029151">
    <property type="entry name" value="Sensor-like_sf"/>
</dbReference>
<dbReference type="SMART" id="SM00283">
    <property type="entry name" value="MA"/>
    <property type="match status" value="1"/>
</dbReference>
<feature type="domain" description="HAMP" evidence="12">
    <location>
        <begin position="306"/>
        <end position="358"/>
    </location>
</feature>
<keyword evidence="6 10" id="KW-0472">Membrane</keyword>